<feature type="compositionally biased region" description="Acidic residues" evidence="1">
    <location>
        <begin position="374"/>
        <end position="389"/>
    </location>
</feature>
<comment type="caution">
    <text evidence="4">The sequence shown here is derived from an EMBL/GenBank/DDBJ whole genome shotgun (WGS) entry which is preliminary data.</text>
</comment>
<dbReference type="PANTHER" id="PTHR31973">
    <property type="entry name" value="POLYPROTEIN, PUTATIVE-RELATED"/>
    <property type="match status" value="1"/>
</dbReference>
<evidence type="ECO:0000313" key="4">
    <source>
        <dbReference type="EMBL" id="KAK1619942.1"/>
    </source>
</evidence>
<proteinExistence type="predicted"/>
<dbReference type="PANTHER" id="PTHR31973:SF187">
    <property type="entry name" value="MUTATOR TRANSPOSASE MUDRA PROTEIN"/>
    <property type="match status" value="1"/>
</dbReference>
<evidence type="ECO:0000259" key="3">
    <source>
        <dbReference type="Pfam" id="PF10551"/>
    </source>
</evidence>
<evidence type="ECO:0000256" key="1">
    <source>
        <dbReference type="SAM" id="MobiDB-lite"/>
    </source>
</evidence>
<feature type="compositionally biased region" description="Basic and acidic residues" evidence="1">
    <location>
        <begin position="286"/>
        <end position="297"/>
    </location>
</feature>
<feature type="region of interest" description="Disordered" evidence="1">
    <location>
        <begin position="47"/>
        <end position="72"/>
    </location>
</feature>
<feature type="compositionally biased region" description="Acidic residues" evidence="1">
    <location>
        <begin position="303"/>
        <end position="353"/>
    </location>
</feature>
<dbReference type="InterPro" id="IPR004332">
    <property type="entry name" value="Transposase_MuDR"/>
</dbReference>
<protein>
    <recommendedName>
        <fullName evidence="6">MULE transposase domain-containing protein</fullName>
    </recommendedName>
</protein>
<evidence type="ECO:0000259" key="2">
    <source>
        <dbReference type="Pfam" id="PF03108"/>
    </source>
</evidence>
<evidence type="ECO:0000313" key="5">
    <source>
        <dbReference type="Proteomes" id="UP001231189"/>
    </source>
</evidence>
<dbReference type="InterPro" id="IPR018289">
    <property type="entry name" value="MULE_transposase_dom"/>
</dbReference>
<dbReference type="Proteomes" id="UP001231189">
    <property type="component" value="Unassembled WGS sequence"/>
</dbReference>
<feature type="compositionally biased region" description="Polar residues" evidence="1">
    <location>
        <begin position="1"/>
        <end position="10"/>
    </location>
</feature>
<dbReference type="Pfam" id="PF03108">
    <property type="entry name" value="DBD_Tnp_Mut"/>
    <property type="match status" value="1"/>
</dbReference>
<feature type="compositionally biased region" description="Acidic residues" evidence="1">
    <location>
        <begin position="432"/>
        <end position="450"/>
    </location>
</feature>
<name>A0AAD8RF81_LOLMU</name>
<gene>
    <name evidence="4" type="ORF">QYE76_025459</name>
</gene>
<accession>A0AAD8RF81</accession>
<feature type="region of interest" description="Disordered" evidence="1">
    <location>
        <begin position="1"/>
        <end position="22"/>
    </location>
</feature>
<dbReference type="AlphaFoldDB" id="A0AAD8RF81"/>
<organism evidence="4 5">
    <name type="scientific">Lolium multiflorum</name>
    <name type="common">Italian ryegrass</name>
    <name type="synonym">Lolium perenne subsp. multiflorum</name>
    <dbReference type="NCBI Taxonomy" id="4521"/>
    <lineage>
        <taxon>Eukaryota</taxon>
        <taxon>Viridiplantae</taxon>
        <taxon>Streptophyta</taxon>
        <taxon>Embryophyta</taxon>
        <taxon>Tracheophyta</taxon>
        <taxon>Spermatophyta</taxon>
        <taxon>Magnoliopsida</taxon>
        <taxon>Liliopsida</taxon>
        <taxon>Poales</taxon>
        <taxon>Poaceae</taxon>
        <taxon>BOP clade</taxon>
        <taxon>Pooideae</taxon>
        <taxon>Poodae</taxon>
        <taxon>Poeae</taxon>
        <taxon>Poeae Chloroplast Group 2 (Poeae type)</taxon>
        <taxon>Loliodinae</taxon>
        <taxon>Loliinae</taxon>
        <taxon>Lolium</taxon>
    </lineage>
</organism>
<feature type="domain" description="Transposase MuDR plant" evidence="2">
    <location>
        <begin position="489"/>
        <end position="534"/>
    </location>
</feature>
<dbReference type="Pfam" id="PF10551">
    <property type="entry name" value="MULE"/>
    <property type="match status" value="1"/>
</dbReference>
<feature type="domain" description="MULE transposase" evidence="3">
    <location>
        <begin position="654"/>
        <end position="731"/>
    </location>
</feature>
<reference evidence="4" key="1">
    <citation type="submission" date="2023-07" db="EMBL/GenBank/DDBJ databases">
        <title>A chromosome-level genome assembly of Lolium multiflorum.</title>
        <authorList>
            <person name="Chen Y."/>
            <person name="Copetti D."/>
            <person name="Kolliker R."/>
            <person name="Studer B."/>
        </authorList>
    </citation>
    <scope>NUCLEOTIDE SEQUENCE</scope>
    <source>
        <strain evidence="4">02402/16</strain>
        <tissue evidence="4">Leaf</tissue>
    </source>
</reference>
<dbReference type="EMBL" id="JAUUTY010000006">
    <property type="protein sequence ID" value="KAK1619942.1"/>
    <property type="molecule type" value="Genomic_DNA"/>
</dbReference>
<feature type="compositionally biased region" description="Polar residues" evidence="1">
    <location>
        <begin position="415"/>
        <end position="427"/>
    </location>
</feature>
<feature type="region of interest" description="Disordered" evidence="1">
    <location>
        <begin position="408"/>
        <end position="450"/>
    </location>
</feature>
<evidence type="ECO:0008006" key="6">
    <source>
        <dbReference type="Google" id="ProtNLM"/>
    </source>
</evidence>
<feature type="region of interest" description="Disordered" evidence="1">
    <location>
        <begin position="286"/>
        <end position="389"/>
    </location>
</feature>
<keyword evidence="5" id="KW-1185">Reference proteome</keyword>
<sequence length="786" mass="86075">MAAANSSGLTSPVGGAGAGREGGDGELANLGGLLSVVDSSDLTSATAAAGAGRDGAVDGEGGAGAGREDGVDGEVADLGGQVAADVDCCGSSNPSTLMFYSPEKAAASAVAKVWKENPASSSRFTSGFGGGIDLDDEIWDVRFNLDGQDNLERCLGRSDITYLNLLAMIELEGYGINDCMYFVKEKDIGVAGMEELDGMSKVDQMIELYEEKKCINISVIKTGSSLPVNINKPAVEEQIPMSEIGYPIVYTVDDDGVVLPSQEEFVQCTNDSAVLYLCTQQSNIDDKGKQNVDEQREAAAGCTDDEEEEIAEGCSDDEQQQIAEDREESSDDDQDGDFMEEDEVETESDEESELNEKLIDLKKRKRAGSKQLCEDEEPEDIFCDSDNSDDDTDCEVLQETVAVTKKKLPVRKGPTTRSHCSQQSTTPADWLPSDDEGQDGDLDPEDDDGFETMSWALPKGRKSRAKKMDPRVWYNESRLHPEQGLCMKMCFQDVYQFRRALQTLHIAQLRNFRYHRNCKDRVMAVCSTEGEHCKVTGKWVAKVCESSIRIDPRTGVEAVMETTKEKYGVDVKKMMAYRAKKKALQVVLGDQIEQYMRLRDYLQTVINTNPGSRCIVTTKMLLEHPSKNPRFHGLFYCLGASIEGFLKGCRPFFGLDGCFVKLSTGQQILCATGRDGNNNLFPIAFGLVDKEETASWSWFLTQLKYALGGEAGKFGYYTIISDRQKWTFVACQNPPAGSGCQHCRAGNNLELRLAEVPPSDGPQSTSGHTSDAGCKACHLTYTWSGR</sequence>